<reference evidence="2" key="2">
    <citation type="submission" date="2019-06" db="EMBL/GenBank/DDBJ databases">
        <title>Co-occurence of chitin degradation, pigmentation and bioactivity in marine Pseudoalteromonas.</title>
        <authorList>
            <person name="Sonnenschein E.C."/>
            <person name="Bech P.K."/>
        </authorList>
    </citation>
    <scope>NUCLEOTIDE SEQUENCE [LARGE SCALE GENOMIC DNA]</scope>
    <source>
        <strain evidence="2">S1189</strain>
    </source>
</reference>
<gene>
    <name evidence="1" type="ORF">CWB73_00995</name>
</gene>
<dbReference type="RefSeq" id="WP_138566047.1">
    <property type="nucleotide sequence ID" value="NZ_PNCM01000005.1"/>
</dbReference>
<reference evidence="1 2" key="1">
    <citation type="submission" date="2017-12" db="EMBL/GenBank/DDBJ databases">
        <authorList>
            <person name="Paulsen S."/>
            <person name="Gram L.K."/>
        </authorList>
    </citation>
    <scope>NUCLEOTIDE SEQUENCE [LARGE SCALE GENOMIC DNA]</scope>
    <source>
        <strain evidence="1 2">S1189</strain>
    </source>
</reference>
<dbReference type="Proteomes" id="UP000307362">
    <property type="component" value="Unassembled WGS sequence"/>
</dbReference>
<dbReference type="EMBL" id="PNCM01000005">
    <property type="protein sequence ID" value="TMP83757.1"/>
    <property type="molecule type" value="Genomic_DNA"/>
</dbReference>
<dbReference type="AlphaFoldDB" id="A0A5S3YYC3"/>
<sequence>MSLENNIATLVQKSEQLTSTVDNKVAEIDASTASMLQRVDNALSDNHVIGEGIRGARGFAIANYFTSTSGATNMHVKLPYKIDTHNHMFHIHIKGYAYGENAIVDAVFTGYCYKNGNRLHQSKTMGTHEPIVYVGSDQHIYLRLSFTNQYYLTLSADSIRVGNGTVLGAGDIEFINNTAAEL</sequence>
<name>A0A5S3YYC3_9GAMM</name>
<proteinExistence type="predicted"/>
<evidence type="ECO:0000313" key="1">
    <source>
        <dbReference type="EMBL" id="TMP83757.1"/>
    </source>
</evidence>
<accession>A0A5S3YYC3</accession>
<comment type="caution">
    <text evidence="1">The sequence shown here is derived from an EMBL/GenBank/DDBJ whole genome shotgun (WGS) entry which is preliminary data.</text>
</comment>
<evidence type="ECO:0000313" key="2">
    <source>
        <dbReference type="Proteomes" id="UP000307362"/>
    </source>
</evidence>
<dbReference type="OrthoDB" id="5830125at2"/>
<protein>
    <submittedName>
        <fullName evidence="1">Uncharacterized protein</fullName>
    </submittedName>
</protein>
<organism evidence="1 2">
    <name type="scientific">Pseudoalteromonas phenolica</name>
    <dbReference type="NCBI Taxonomy" id="161398"/>
    <lineage>
        <taxon>Bacteria</taxon>
        <taxon>Pseudomonadati</taxon>
        <taxon>Pseudomonadota</taxon>
        <taxon>Gammaproteobacteria</taxon>
        <taxon>Alteromonadales</taxon>
        <taxon>Pseudoalteromonadaceae</taxon>
        <taxon>Pseudoalteromonas</taxon>
    </lineage>
</organism>